<keyword evidence="8" id="KW-0645">Protease</keyword>
<evidence type="ECO:0000259" key="7">
    <source>
        <dbReference type="Pfam" id="PF01694"/>
    </source>
</evidence>
<feature type="transmembrane region" description="Helical" evidence="6">
    <location>
        <begin position="44"/>
        <end position="62"/>
    </location>
</feature>
<dbReference type="GO" id="GO:0006508">
    <property type="term" value="P:proteolysis"/>
    <property type="evidence" value="ECO:0007669"/>
    <property type="project" value="UniProtKB-KW"/>
</dbReference>
<keyword evidence="9" id="KW-1185">Reference proteome</keyword>
<dbReference type="Pfam" id="PF01694">
    <property type="entry name" value="Rhomboid"/>
    <property type="match status" value="1"/>
</dbReference>
<evidence type="ECO:0000256" key="3">
    <source>
        <dbReference type="ARBA" id="ARBA00022989"/>
    </source>
</evidence>
<evidence type="ECO:0000256" key="5">
    <source>
        <dbReference type="SAM" id="MobiDB-lite"/>
    </source>
</evidence>
<feature type="transmembrane region" description="Helical" evidence="6">
    <location>
        <begin position="155"/>
        <end position="174"/>
    </location>
</feature>
<feature type="transmembrane region" description="Helical" evidence="6">
    <location>
        <begin position="181"/>
        <end position="202"/>
    </location>
</feature>
<evidence type="ECO:0000256" key="6">
    <source>
        <dbReference type="SAM" id="Phobius"/>
    </source>
</evidence>
<feature type="transmembrane region" description="Helical" evidence="6">
    <location>
        <begin position="99"/>
        <end position="117"/>
    </location>
</feature>
<dbReference type="InterPro" id="IPR022764">
    <property type="entry name" value="Peptidase_S54_rhomboid_dom"/>
</dbReference>
<dbReference type="EMBL" id="NCXO01000006">
    <property type="protein sequence ID" value="OSC34984.1"/>
    <property type="molecule type" value="Genomic_DNA"/>
</dbReference>
<keyword evidence="4 6" id="KW-0472">Membrane</keyword>
<accession>A0AA91SSL8</accession>
<evidence type="ECO:0000313" key="8">
    <source>
        <dbReference type="EMBL" id="OSC34984.1"/>
    </source>
</evidence>
<dbReference type="SUPFAM" id="SSF144091">
    <property type="entry name" value="Rhomboid-like"/>
    <property type="match status" value="1"/>
</dbReference>
<dbReference type="InterPro" id="IPR035952">
    <property type="entry name" value="Rhomboid-like_sf"/>
</dbReference>
<feature type="compositionally biased region" description="Basic residues" evidence="5">
    <location>
        <begin position="7"/>
        <end position="17"/>
    </location>
</feature>
<keyword evidence="3 6" id="KW-1133">Transmembrane helix</keyword>
<dbReference type="Gene3D" id="1.20.1540.10">
    <property type="entry name" value="Rhomboid-like"/>
    <property type="match status" value="1"/>
</dbReference>
<dbReference type="Proteomes" id="UP000193577">
    <property type="component" value="Unassembled WGS sequence"/>
</dbReference>
<dbReference type="GO" id="GO:0016020">
    <property type="term" value="C:membrane"/>
    <property type="evidence" value="ECO:0007669"/>
    <property type="project" value="UniProtKB-SubCell"/>
</dbReference>
<evidence type="ECO:0000256" key="4">
    <source>
        <dbReference type="ARBA" id="ARBA00023136"/>
    </source>
</evidence>
<reference evidence="8 9" key="1">
    <citation type="submission" date="2017-04" db="EMBL/GenBank/DDBJ databases">
        <title>The new phylogeny of genus Mycobacterium.</title>
        <authorList>
            <person name="Tortoli E."/>
            <person name="Trovato A."/>
            <person name="Cirillo D.M."/>
        </authorList>
    </citation>
    <scope>NUCLEOTIDE SEQUENCE [LARGE SCALE GENOMIC DNA]</scope>
    <source>
        <strain evidence="8 9">KCTC 19819</strain>
    </source>
</reference>
<sequence length="246" mass="26153">MPVDRRLQRHPRRRRGGVGRSAVGVSDVSRTPTPGSAPASRRSGWQTGALLVLGFVAVLYAVELADELSGHRFDDHGIRPLRADGLWGVLFAPLLHANWAHLLANTGPLVVLGLLLALNGVGRLIAATAIVWLVGGLGTWLIGDLGACRLPSDHIGASTIIFGWLTFLIVFGFLARRGWQIAVGVLTLIGYGGTLWGAVPVLDRCDGVSWQGHLCGALAGVLAAYLLSRPERRARRHGPVTSGAPR</sequence>
<feature type="transmembrane region" description="Helical" evidence="6">
    <location>
        <begin position="208"/>
        <end position="227"/>
    </location>
</feature>
<keyword evidence="2 6" id="KW-0812">Transmembrane</keyword>
<dbReference type="PANTHER" id="PTHR43066">
    <property type="entry name" value="RHOMBOID-RELATED PROTEIN"/>
    <property type="match status" value="1"/>
</dbReference>
<organism evidence="8 9">
    <name type="scientific">Mycolicibacillus koreensis</name>
    <dbReference type="NCBI Taxonomy" id="1069220"/>
    <lineage>
        <taxon>Bacteria</taxon>
        <taxon>Bacillati</taxon>
        <taxon>Actinomycetota</taxon>
        <taxon>Actinomycetes</taxon>
        <taxon>Mycobacteriales</taxon>
        <taxon>Mycobacteriaceae</taxon>
        <taxon>Mycolicibacillus</taxon>
    </lineage>
</organism>
<feature type="domain" description="Peptidase S54 rhomboid" evidence="7">
    <location>
        <begin position="85"/>
        <end position="229"/>
    </location>
</feature>
<dbReference type="GO" id="GO:0004252">
    <property type="term" value="F:serine-type endopeptidase activity"/>
    <property type="evidence" value="ECO:0007669"/>
    <property type="project" value="InterPro"/>
</dbReference>
<feature type="transmembrane region" description="Helical" evidence="6">
    <location>
        <begin position="124"/>
        <end position="143"/>
    </location>
</feature>
<keyword evidence="8" id="KW-0378">Hydrolase</keyword>
<evidence type="ECO:0000313" key="9">
    <source>
        <dbReference type="Proteomes" id="UP000193577"/>
    </source>
</evidence>
<comment type="caution">
    <text evidence="8">The sequence shown here is derived from an EMBL/GenBank/DDBJ whole genome shotgun (WGS) entry which is preliminary data.</text>
</comment>
<protein>
    <submittedName>
        <fullName evidence="8">Rhomboid family intramembrane serine protease</fullName>
    </submittedName>
</protein>
<evidence type="ECO:0000256" key="1">
    <source>
        <dbReference type="ARBA" id="ARBA00004141"/>
    </source>
</evidence>
<feature type="region of interest" description="Disordered" evidence="5">
    <location>
        <begin position="1"/>
        <end position="42"/>
    </location>
</feature>
<gene>
    <name evidence="8" type="ORF">B8W67_04060</name>
</gene>
<comment type="subcellular location">
    <subcellularLocation>
        <location evidence="1">Membrane</location>
        <topology evidence="1">Multi-pass membrane protein</topology>
    </subcellularLocation>
</comment>
<evidence type="ECO:0000256" key="2">
    <source>
        <dbReference type="ARBA" id="ARBA00022692"/>
    </source>
</evidence>
<proteinExistence type="predicted"/>
<feature type="compositionally biased region" description="Low complexity" evidence="5">
    <location>
        <begin position="20"/>
        <end position="30"/>
    </location>
</feature>
<dbReference type="AlphaFoldDB" id="A0AA91SSL8"/>
<name>A0AA91SSL8_9MYCO</name>